<proteinExistence type="inferred from homology"/>
<dbReference type="SMART" id="SM00822">
    <property type="entry name" value="PKS_KR"/>
    <property type="match status" value="1"/>
</dbReference>
<dbReference type="GO" id="GO:0048038">
    <property type="term" value="F:quinone binding"/>
    <property type="evidence" value="ECO:0007669"/>
    <property type="project" value="TreeGrafter"/>
</dbReference>
<dbReference type="PANTHER" id="PTHR42760:SF133">
    <property type="entry name" value="3-OXOACYL-[ACYL-CARRIER-PROTEIN] REDUCTASE"/>
    <property type="match status" value="1"/>
</dbReference>
<reference evidence="4 5" key="1">
    <citation type="journal article" date="2019" name="Environ. Microbiol.">
        <title>Species interactions and distinct microbial communities in high Arctic permafrost affected cryosols are associated with the CH4 and CO2 gas fluxes.</title>
        <authorList>
            <person name="Altshuler I."/>
            <person name="Hamel J."/>
            <person name="Turney S."/>
            <person name="Magnuson E."/>
            <person name="Levesque R."/>
            <person name="Greer C."/>
            <person name="Whyte L.G."/>
        </authorList>
    </citation>
    <scope>NUCLEOTIDE SEQUENCE [LARGE SCALE GENOMIC DNA]</scope>
    <source>
        <strain evidence="4 5">S5.20</strain>
    </source>
</reference>
<name>A0A502ECA9_9MYCO</name>
<keyword evidence="5" id="KW-1185">Reference proteome</keyword>
<accession>A0A502ECA9</accession>
<dbReference type="OrthoDB" id="9803333at2"/>
<dbReference type="CDD" id="cd05233">
    <property type="entry name" value="SDR_c"/>
    <property type="match status" value="1"/>
</dbReference>
<evidence type="ECO:0000313" key="4">
    <source>
        <dbReference type="EMBL" id="TPG34964.1"/>
    </source>
</evidence>
<dbReference type="EMBL" id="RCZG01000003">
    <property type="protein sequence ID" value="TPG34964.1"/>
    <property type="molecule type" value="Genomic_DNA"/>
</dbReference>
<dbReference type="FunFam" id="3.40.50.720:FF:000084">
    <property type="entry name" value="Short-chain dehydrogenase reductase"/>
    <property type="match status" value="1"/>
</dbReference>
<dbReference type="AlphaFoldDB" id="A0A502ECA9"/>
<dbReference type="PRINTS" id="PR00081">
    <property type="entry name" value="GDHRDH"/>
</dbReference>
<dbReference type="RefSeq" id="WP_140689710.1">
    <property type="nucleotide sequence ID" value="NZ_RCZG01000003.1"/>
</dbReference>
<dbReference type="GO" id="GO:0016616">
    <property type="term" value="F:oxidoreductase activity, acting on the CH-OH group of donors, NAD or NADP as acceptor"/>
    <property type="evidence" value="ECO:0007669"/>
    <property type="project" value="UniProtKB-ARBA"/>
</dbReference>
<gene>
    <name evidence="4" type="ORF">EAH80_09130</name>
</gene>
<dbReference type="InterPro" id="IPR057326">
    <property type="entry name" value="KR_dom"/>
</dbReference>
<evidence type="ECO:0000313" key="5">
    <source>
        <dbReference type="Proteomes" id="UP000320095"/>
    </source>
</evidence>
<evidence type="ECO:0000256" key="1">
    <source>
        <dbReference type="ARBA" id="ARBA00006484"/>
    </source>
</evidence>
<keyword evidence="2" id="KW-0560">Oxidoreductase</keyword>
<comment type="caution">
    <text evidence="4">The sequence shown here is derived from an EMBL/GenBank/DDBJ whole genome shotgun (WGS) entry which is preliminary data.</text>
</comment>
<protein>
    <submittedName>
        <fullName evidence="4">SDR family oxidoreductase</fullName>
    </submittedName>
</protein>
<evidence type="ECO:0000259" key="3">
    <source>
        <dbReference type="SMART" id="SM00822"/>
    </source>
</evidence>
<dbReference type="Pfam" id="PF13561">
    <property type="entry name" value="adh_short_C2"/>
    <property type="match status" value="1"/>
</dbReference>
<dbReference type="GO" id="GO:0006633">
    <property type="term" value="P:fatty acid biosynthetic process"/>
    <property type="evidence" value="ECO:0007669"/>
    <property type="project" value="TreeGrafter"/>
</dbReference>
<feature type="domain" description="Ketoreductase" evidence="3">
    <location>
        <begin position="25"/>
        <end position="201"/>
    </location>
</feature>
<dbReference type="InterPro" id="IPR036291">
    <property type="entry name" value="NAD(P)-bd_dom_sf"/>
</dbReference>
<comment type="similarity">
    <text evidence="1">Belongs to the short-chain dehydrogenases/reductases (SDR) family.</text>
</comment>
<sequence length="277" mass="28010">MTNPAPEATQPAATPVGIAHQLDGKTALVTGGSSGIGLATAQRLAAEGAHVFLTGRNQESIDAAVATIGAAATGIRADVSSVDDLTKVAEAIEARGHGLDVLFANAGGGEFTPLGEISVEQFSSVFLNNVGGTLFTVQAMLPLLNSGASIVLAGSTAAYNGTPAFSIYAATKAAIRSFGRTWATELITRGIRVNTVVPGPIETPGLTGLAPAGQQQQLLDGEAAKVPMGRVGRPAELAAAVLFLASDQSSFMTGTEIFVDGGLTDLKMPAQIAITPK</sequence>
<dbReference type="Gene3D" id="3.40.50.720">
    <property type="entry name" value="NAD(P)-binding Rossmann-like Domain"/>
    <property type="match status" value="1"/>
</dbReference>
<dbReference type="PANTHER" id="PTHR42760">
    <property type="entry name" value="SHORT-CHAIN DEHYDROGENASES/REDUCTASES FAMILY MEMBER"/>
    <property type="match status" value="1"/>
</dbReference>
<dbReference type="InterPro" id="IPR002347">
    <property type="entry name" value="SDR_fam"/>
</dbReference>
<organism evidence="4 5">
    <name type="scientific">Mycolicibacterium hodleri</name>
    <dbReference type="NCBI Taxonomy" id="49897"/>
    <lineage>
        <taxon>Bacteria</taxon>
        <taxon>Bacillati</taxon>
        <taxon>Actinomycetota</taxon>
        <taxon>Actinomycetes</taxon>
        <taxon>Mycobacteriales</taxon>
        <taxon>Mycobacteriaceae</taxon>
        <taxon>Mycolicibacterium</taxon>
    </lineage>
</organism>
<evidence type="ECO:0000256" key="2">
    <source>
        <dbReference type="ARBA" id="ARBA00023002"/>
    </source>
</evidence>
<dbReference type="SUPFAM" id="SSF51735">
    <property type="entry name" value="NAD(P)-binding Rossmann-fold domains"/>
    <property type="match status" value="1"/>
</dbReference>
<dbReference type="InterPro" id="IPR020904">
    <property type="entry name" value="Sc_DH/Rdtase_CS"/>
</dbReference>
<dbReference type="Proteomes" id="UP000320095">
    <property type="component" value="Unassembled WGS sequence"/>
</dbReference>
<dbReference type="PROSITE" id="PS00061">
    <property type="entry name" value="ADH_SHORT"/>
    <property type="match status" value="1"/>
</dbReference>